<name>A0A6H5I2U1_9HYME</name>
<sequence>MLSTEGLRQWKDITPSLTNFSVQNCVEVYGRRSRRVLRYTLRVPISDVDSIDFWNKPSCRARLAAPRTNKIIDIQLLLLLPRESRAVCRCQISFLSARGRAAWHGASAHNNNTPLYTIFFILYYFSSNTSATRRVILRAKTEYNKLPYIRSYINERARNRLKAQHRDGGCAPRGVHSAVTVRFKLRLWDRAYSEGSRGGCSSSGDVSARATTTAGMANKPAAAAAAAPYYTPVALRIPSLHRGQIDLARAPCKFLFIKMPVRARASARQYSLFQLKCESFEIEESHSPKWILE</sequence>
<proteinExistence type="predicted"/>
<evidence type="ECO:0000313" key="2">
    <source>
        <dbReference type="Proteomes" id="UP000479190"/>
    </source>
</evidence>
<dbReference type="Proteomes" id="UP000479190">
    <property type="component" value="Unassembled WGS sequence"/>
</dbReference>
<dbReference type="AlphaFoldDB" id="A0A6H5I2U1"/>
<organism evidence="1 2">
    <name type="scientific">Trichogramma brassicae</name>
    <dbReference type="NCBI Taxonomy" id="86971"/>
    <lineage>
        <taxon>Eukaryota</taxon>
        <taxon>Metazoa</taxon>
        <taxon>Ecdysozoa</taxon>
        <taxon>Arthropoda</taxon>
        <taxon>Hexapoda</taxon>
        <taxon>Insecta</taxon>
        <taxon>Pterygota</taxon>
        <taxon>Neoptera</taxon>
        <taxon>Endopterygota</taxon>
        <taxon>Hymenoptera</taxon>
        <taxon>Apocrita</taxon>
        <taxon>Proctotrupomorpha</taxon>
        <taxon>Chalcidoidea</taxon>
        <taxon>Trichogrammatidae</taxon>
        <taxon>Trichogramma</taxon>
    </lineage>
</organism>
<accession>A0A6H5I2U1</accession>
<evidence type="ECO:0000313" key="1">
    <source>
        <dbReference type="EMBL" id="CAB0028904.1"/>
    </source>
</evidence>
<keyword evidence="2" id="KW-1185">Reference proteome</keyword>
<protein>
    <submittedName>
        <fullName evidence="1">Uncharacterized protein</fullName>
    </submittedName>
</protein>
<dbReference type="EMBL" id="CADCXV010000213">
    <property type="protein sequence ID" value="CAB0028904.1"/>
    <property type="molecule type" value="Genomic_DNA"/>
</dbReference>
<gene>
    <name evidence="1" type="ORF">TBRA_LOCUS1018</name>
</gene>
<reference evidence="1 2" key="1">
    <citation type="submission" date="2020-02" db="EMBL/GenBank/DDBJ databases">
        <authorList>
            <person name="Ferguson B K."/>
        </authorList>
    </citation>
    <scope>NUCLEOTIDE SEQUENCE [LARGE SCALE GENOMIC DNA]</scope>
</reference>